<dbReference type="AlphaFoldDB" id="A0A191UCW0"/>
<evidence type="ECO:0000313" key="5">
    <source>
        <dbReference type="EMBL" id="ANI98797.1"/>
    </source>
</evidence>
<feature type="transmembrane region" description="Helical" evidence="3">
    <location>
        <begin position="60"/>
        <end position="78"/>
    </location>
</feature>
<protein>
    <submittedName>
        <fullName evidence="5">Peptidase A24</fullName>
    </submittedName>
</protein>
<dbReference type="KEGG" id="pwu:A8O14_01000"/>
<dbReference type="GO" id="GO:0006465">
    <property type="term" value="P:signal peptide processing"/>
    <property type="evidence" value="ECO:0007669"/>
    <property type="project" value="TreeGrafter"/>
</dbReference>
<feature type="domain" description="Prepilin type IV endopeptidase peptidase" evidence="4">
    <location>
        <begin position="13"/>
        <end position="121"/>
    </location>
</feature>
<evidence type="ECO:0000313" key="6">
    <source>
        <dbReference type="Proteomes" id="UP000078463"/>
    </source>
</evidence>
<dbReference type="PRINTS" id="PR00864">
    <property type="entry name" value="PREPILNPTASE"/>
</dbReference>
<evidence type="ECO:0000256" key="3">
    <source>
        <dbReference type="SAM" id="Phobius"/>
    </source>
</evidence>
<dbReference type="InterPro" id="IPR014032">
    <property type="entry name" value="Peptidase_A24A_bac"/>
</dbReference>
<name>A0A191UCW0_9BURK</name>
<evidence type="ECO:0000256" key="2">
    <source>
        <dbReference type="RuleBase" id="RU003793"/>
    </source>
</evidence>
<sequence>MNTFTAIEIVRTLLVLALVYLAYVDFRSFRLPDFITLPMIAIGLIFNCLSPWKFTGFQDALTGAVIGYLFLWGLNFIYRAAKKQNGIGMGDAKLLSALGAWLGLSALPGILLVASIGGLFGGLIWLRIQKKSLQTAFPFGPFLAIAGIIELLWPQILQTWMQSNPL</sequence>
<dbReference type="OrthoDB" id="9789291at2"/>
<dbReference type="PANTHER" id="PTHR30487:SF0">
    <property type="entry name" value="PREPILIN LEADER PEPTIDASE_N-METHYLTRANSFERASE-RELATED"/>
    <property type="match status" value="1"/>
</dbReference>
<keyword evidence="3" id="KW-0812">Transmembrane</keyword>
<organism evidence="5 6">
    <name type="scientific">Polynucleobacter wuianus</name>
    <dbReference type="NCBI Taxonomy" id="1743168"/>
    <lineage>
        <taxon>Bacteria</taxon>
        <taxon>Pseudomonadati</taxon>
        <taxon>Pseudomonadota</taxon>
        <taxon>Betaproteobacteria</taxon>
        <taxon>Burkholderiales</taxon>
        <taxon>Burkholderiaceae</taxon>
        <taxon>Polynucleobacter</taxon>
    </lineage>
</organism>
<dbReference type="Gene3D" id="1.20.120.1220">
    <property type="match status" value="1"/>
</dbReference>
<reference evidence="6" key="1">
    <citation type="submission" date="2016-05" db="EMBL/GenBank/DDBJ databases">
        <title>Polynucleobacter sp. QLW-P1FAT50C-4 genome.</title>
        <authorList>
            <person name="Hahn M.W."/>
        </authorList>
    </citation>
    <scope>NUCLEOTIDE SEQUENCE [LARGE SCALE GENOMIC DNA]</scope>
    <source>
        <strain evidence="6">QLW-P1FAT50C-4</strain>
    </source>
</reference>
<feature type="transmembrane region" description="Helical" evidence="3">
    <location>
        <begin position="6"/>
        <end position="23"/>
    </location>
</feature>
<proteinExistence type="inferred from homology"/>
<comment type="similarity">
    <text evidence="1 2">Belongs to the peptidase A24 family.</text>
</comment>
<dbReference type="RefSeq" id="WP_068947805.1">
    <property type="nucleotide sequence ID" value="NZ_CP015922.1"/>
</dbReference>
<keyword evidence="3" id="KW-1133">Transmembrane helix</keyword>
<gene>
    <name evidence="5" type="ORF">A8O14_01000</name>
</gene>
<evidence type="ECO:0000259" key="4">
    <source>
        <dbReference type="Pfam" id="PF01478"/>
    </source>
</evidence>
<evidence type="ECO:0000256" key="1">
    <source>
        <dbReference type="ARBA" id="ARBA00005801"/>
    </source>
</evidence>
<accession>A0A191UCW0</accession>
<dbReference type="InterPro" id="IPR000045">
    <property type="entry name" value="Prepilin_IV_endopep_pep"/>
</dbReference>
<feature type="transmembrane region" description="Helical" evidence="3">
    <location>
        <begin position="132"/>
        <end position="153"/>
    </location>
</feature>
<dbReference type="GO" id="GO:0005886">
    <property type="term" value="C:plasma membrane"/>
    <property type="evidence" value="ECO:0007669"/>
    <property type="project" value="TreeGrafter"/>
</dbReference>
<feature type="transmembrane region" description="Helical" evidence="3">
    <location>
        <begin position="98"/>
        <end position="126"/>
    </location>
</feature>
<keyword evidence="3" id="KW-0472">Membrane</keyword>
<dbReference type="EMBL" id="CP015922">
    <property type="protein sequence ID" value="ANI98797.1"/>
    <property type="molecule type" value="Genomic_DNA"/>
</dbReference>
<keyword evidence="6" id="KW-1185">Reference proteome</keyword>
<dbReference type="PANTHER" id="PTHR30487">
    <property type="entry name" value="TYPE 4 PREPILIN-LIKE PROTEINS LEADER PEPTIDE-PROCESSING ENZYME"/>
    <property type="match status" value="1"/>
</dbReference>
<dbReference type="STRING" id="1743168.A8O14_01000"/>
<dbReference type="Proteomes" id="UP000078463">
    <property type="component" value="Chromosome"/>
</dbReference>
<feature type="transmembrane region" description="Helical" evidence="3">
    <location>
        <begin position="35"/>
        <end position="54"/>
    </location>
</feature>
<dbReference type="Pfam" id="PF01478">
    <property type="entry name" value="Peptidase_A24"/>
    <property type="match status" value="1"/>
</dbReference>
<dbReference type="GO" id="GO:0004190">
    <property type="term" value="F:aspartic-type endopeptidase activity"/>
    <property type="evidence" value="ECO:0007669"/>
    <property type="project" value="InterPro"/>
</dbReference>
<dbReference type="InterPro" id="IPR050882">
    <property type="entry name" value="Prepilin_peptidase/N-MTase"/>
</dbReference>